<name>K2RJ08_MACPH</name>
<evidence type="ECO:0000313" key="2">
    <source>
        <dbReference type="EMBL" id="EKG14608.1"/>
    </source>
</evidence>
<dbReference type="VEuPathDB" id="FungiDB:MPH_08187"/>
<proteinExistence type="predicted"/>
<sequence length="165" mass="18615">MSPEHQPAVANQKHLSLRQSFTTSPTMPGRSTEGRHKSSLSRTAAQEANAQPPEPNSDSVNLTSMVESMIKSSKKRRNARRTKLKKDYNSRKAETQEDINSTFASHKEKSHQIRKAHLERLIALLKRKDDVEARMVTSVKALERAYLARSAELRAAIDGRIAELR</sequence>
<dbReference type="InParanoid" id="K2RJ08"/>
<evidence type="ECO:0000313" key="3">
    <source>
        <dbReference type="Proteomes" id="UP000007129"/>
    </source>
</evidence>
<dbReference type="OrthoDB" id="3747906at2759"/>
<protein>
    <submittedName>
        <fullName evidence="2">Major facilitator superfamily</fullName>
    </submittedName>
</protein>
<reference evidence="2 3" key="1">
    <citation type="journal article" date="2012" name="BMC Genomics">
        <title>Tools to kill: Genome of one of the most destructive plant pathogenic fungi Macrophomina phaseolina.</title>
        <authorList>
            <person name="Islam M.S."/>
            <person name="Haque M.S."/>
            <person name="Islam M.M."/>
            <person name="Emdad E.M."/>
            <person name="Halim A."/>
            <person name="Hossen Q.M.M."/>
            <person name="Hossain M.Z."/>
            <person name="Ahmed B."/>
            <person name="Rahim S."/>
            <person name="Rahman M.S."/>
            <person name="Alam M.M."/>
            <person name="Hou S."/>
            <person name="Wan X."/>
            <person name="Saito J.A."/>
            <person name="Alam M."/>
        </authorList>
    </citation>
    <scope>NUCLEOTIDE SEQUENCE [LARGE SCALE GENOMIC DNA]</scope>
    <source>
        <strain evidence="2 3">MS6</strain>
    </source>
</reference>
<dbReference type="AlphaFoldDB" id="K2RJ08"/>
<evidence type="ECO:0000256" key="1">
    <source>
        <dbReference type="SAM" id="MobiDB-lite"/>
    </source>
</evidence>
<dbReference type="EMBL" id="AHHD01000339">
    <property type="protein sequence ID" value="EKG14608.1"/>
    <property type="molecule type" value="Genomic_DNA"/>
</dbReference>
<accession>K2RJ08</accession>
<feature type="compositionally biased region" description="Basic residues" evidence="1">
    <location>
        <begin position="72"/>
        <end position="84"/>
    </location>
</feature>
<dbReference type="Proteomes" id="UP000007129">
    <property type="component" value="Unassembled WGS sequence"/>
</dbReference>
<dbReference type="HOGENOM" id="CLU_1611091_0_0_1"/>
<feature type="compositionally biased region" description="Polar residues" evidence="1">
    <location>
        <begin position="13"/>
        <end position="26"/>
    </location>
</feature>
<organism evidence="2 3">
    <name type="scientific">Macrophomina phaseolina (strain MS6)</name>
    <name type="common">Charcoal rot fungus</name>
    <dbReference type="NCBI Taxonomy" id="1126212"/>
    <lineage>
        <taxon>Eukaryota</taxon>
        <taxon>Fungi</taxon>
        <taxon>Dikarya</taxon>
        <taxon>Ascomycota</taxon>
        <taxon>Pezizomycotina</taxon>
        <taxon>Dothideomycetes</taxon>
        <taxon>Dothideomycetes incertae sedis</taxon>
        <taxon>Botryosphaeriales</taxon>
        <taxon>Botryosphaeriaceae</taxon>
        <taxon>Macrophomina</taxon>
    </lineage>
</organism>
<gene>
    <name evidence="2" type="ORF">MPH_08187</name>
</gene>
<feature type="region of interest" description="Disordered" evidence="1">
    <location>
        <begin position="1"/>
        <end position="110"/>
    </location>
</feature>
<comment type="caution">
    <text evidence="2">The sequence shown here is derived from an EMBL/GenBank/DDBJ whole genome shotgun (WGS) entry which is preliminary data.</text>
</comment>
<dbReference type="eggNOG" id="ENOG502SWN2">
    <property type="taxonomic scope" value="Eukaryota"/>
</dbReference>
<feature type="compositionally biased region" description="Polar residues" evidence="1">
    <location>
        <begin position="57"/>
        <end position="66"/>
    </location>
</feature>
<feature type="compositionally biased region" description="Basic and acidic residues" evidence="1">
    <location>
        <begin position="85"/>
        <end position="95"/>
    </location>
</feature>